<dbReference type="CDD" id="cd08440">
    <property type="entry name" value="PBP2_LTTR_like_4"/>
    <property type="match status" value="1"/>
</dbReference>
<dbReference type="GO" id="GO:0003677">
    <property type="term" value="F:DNA binding"/>
    <property type="evidence" value="ECO:0007669"/>
    <property type="project" value="UniProtKB-KW"/>
</dbReference>
<dbReference type="FunFam" id="1.10.10.10:FF:000001">
    <property type="entry name" value="LysR family transcriptional regulator"/>
    <property type="match status" value="1"/>
</dbReference>
<evidence type="ECO:0000256" key="4">
    <source>
        <dbReference type="ARBA" id="ARBA00023163"/>
    </source>
</evidence>
<dbReference type="SUPFAM" id="SSF46785">
    <property type="entry name" value="Winged helix' DNA-binding domain"/>
    <property type="match status" value="1"/>
</dbReference>
<evidence type="ECO:0000313" key="7">
    <source>
        <dbReference type="Proteomes" id="UP001169862"/>
    </source>
</evidence>
<dbReference type="PANTHER" id="PTHR30419">
    <property type="entry name" value="HTH-TYPE TRANSCRIPTIONAL REGULATOR YBHD"/>
    <property type="match status" value="1"/>
</dbReference>
<dbReference type="GO" id="GO:0003700">
    <property type="term" value="F:DNA-binding transcription factor activity"/>
    <property type="evidence" value="ECO:0007669"/>
    <property type="project" value="InterPro"/>
</dbReference>
<evidence type="ECO:0000256" key="3">
    <source>
        <dbReference type="ARBA" id="ARBA00023125"/>
    </source>
</evidence>
<accession>A0AAW7XG83</accession>
<dbReference type="SUPFAM" id="SSF53850">
    <property type="entry name" value="Periplasmic binding protein-like II"/>
    <property type="match status" value="1"/>
</dbReference>
<dbReference type="PRINTS" id="PR00039">
    <property type="entry name" value="HTHLYSR"/>
</dbReference>
<dbReference type="InterPro" id="IPR036388">
    <property type="entry name" value="WH-like_DNA-bd_sf"/>
</dbReference>
<dbReference type="Gene3D" id="1.10.10.10">
    <property type="entry name" value="Winged helix-like DNA-binding domain superfamily/Winged helix DNA-binding domain"/>
    <property type="match status" value="1"/>
</dbReference>
<name>A0AAW7XG83_9GAMM</name>
<dbReference type="GO" id="GO:0005829">
    <property type="term" value="C:cytosol"/>
    <property type="evidence" value="ECO:0007669"/>
    <property type="project" value="TreeGrafter"/>
</dbReference>
<organism evidence="6 7">
    <name type="scientific">Neptunomonas phycophila</name>
    <dbReference type="NCBI Taxonomy" id="1572645"/>
    <lineage>
        <taxon>Bacteria</taxon>
        <taxon>Pseudomonadati</taxon>
        <taxon>Pseudomonadota</taxon>
        <taxon>Gammaproteobacteria</taxon>
        <taxon>Oceanospirillales</taxon>
        <taxon>Oceanospirillaceae</taxon>
        <taxon>Neptunomonas</taxon>
    </lineage>
</organism>
<evidence type="ECO:0000259" key="5">
    <source>
        <dbReference type="PROSITE" id="PS50931"/>
    </source>
</evidence>
<keyword evidence="3" id="KW-0238">DNA-binding</keyword>
<gene>
    <name evidence="6" type="ORF">Q4490_01790</name>
</gene>
<proteinExistence type="inferred from homology"/>
<reference evidence="6" key="1">
    <citation type="submission" date="2023-07" db="EMBL/GenBank/DDBJ databases">
        <title>Genome content predicts the carbon catabolic preferences of heterotrophic bacteria.</title>
        <authorList>
            <person name="Gralka M."/>
        </authorList>
    </citation>
    <scope>NUCLEOTIDE SEQUENCE</scope>
    <source>
        <strain evidence="6">I2M16</strain>
    </source>
</reference>
<dbReference type="InterPro" id="IPR036390">
    <property type="entry name" value="WH_DNA-bd_sf"/>
</dbReference>
<comment type="similarity">
    <text evidence="1">Belongs to the LysR transcriptional regulatory family.</text>
</comment>
<dbReference type="InterPro" id="IPR000847">
    <property type="entry name" value="LysR_HTH_N"/>
</dbReference>
<comment type="caution">
    <text evidence="6">The sequence shown here is derived from an EMBL/GenBank/DDBJ whole genome shotgun (WGS) entry which is preliminary data.</text>
</comment>
<evidence type="ECO:0000313" key="6">
    <source>
        <dbReference type="EMBL" id="MDO6452284.1"/>
    </source>
</evidence>
<dbReference type="InterPro" id="IPR005119">
    <property type="entry name" value="LysR_subst-bd"/>
</dbReference>
<evidence type="ECO:0000256" key="2">
    <source>
        <dbReference type="ARBA" id="ARBA00023015"/>
    </source>
</evidence>
<evidence type="ECO:0000256" key="1">
    <source>
        <dbReference type="ARBA" id="ARBA00009437"/>
    </source>
</evidence>
<dbReference type="Pfam" id="PF00126">
    <property type="entry name" value="HTH_1"/>
    <property type="match status" value="1"/>
</dbReference>
<dbReference type="Pfam" id="PF03466">
    <property type="entry name" value="LysR_substrate"/>
    <property type="match status" value="1"/>
</dbReference>
<feature type="domain" description="HTH lysR-type" evidence="5">
    <location>
        <begin position="1"/>
        <end position="58"/>
    </location>
</feature>
<dbReference type="AlphaFoldDB" id="A0AAW7XG83"/>
<dbReference type="PROSITE" id="PS50931">
    <property type="entry name" value="HTH_LYSR"/>
    <property type="match status" value="1"/>
</dbReference>
<sequence length="298" mass="32839">MTVKQLRAFVAVAKTRSFTEACSQIHISQPALSVAIKNLEDALGGPLLSRTTRTLALTPEGEAFLPTAQRLLAELDEALEEMHNRFALFRGKVAIAAMPFFASSCLPDVLLKFRAHHPHINLTVHDVIAEDVIDMVRTGRVEVGIAFDPGEAEDLVFQKLYTDRFMAVIPRQHVLNTKVEITGADILPNDFIVLQRPSSVRLLVDARLEQEGLHISPQLETHQLTTIGQMVSKGLGISIMPSLCEAQMLELGAVCKPLSSPVISHDVGIITRRRYPLSTAAREMIINLQGLKLDVLQC</sequence>
<dbReference type="EMBL" id="JAUOPG010000001">
    <property type="protein sequence ID" value="MDO6452284.1"/>
    <property type="molecule type" value="Genomic_DNA"/>
</dbReference>
<dbReference type="PANTHER" id="PTHR30419:SF30">
    <property type="entry name" value="LYSR FAMILY TRANSCRIPTIONAL REGULATOR"/>
    <property type="match status" value="1"/>
</dbReference>
<protein>
    <submittedName>
        <fullName evidence="6">LysR family transcriptional regulator</fullName>
    </submittedName>
</protein>
<dbReference type="InterPro" id="IPR050950">
    <property type="entry name" value="HTH-type_LysR_regulators"/>
</dbReference>
<keyword evidence="2" id="KW-0805">Transcription regulation</keyword>
<dbReference type="Gene3D" id="3.40.190.290">
    <property type="match status" value="1"/>
</dbReference>
<keyword evidence="4" id="KW-0804">Transcription</keyword>
<dbReference type="Proteomes" id="UP001169862">
    <property type="component" value="Unassembled WGS sequence"/>
</dbReference>